<dbReference type="VEuPathDB" id="FungiDB:MYCTH_2122196"/>
<evidence type="ECO:0000313" key="2">
    <source>
        <dbReference type="Proteomes" id="UP000007322"/>
    </source>
</evidence>
<accession>G2Q1R3</accession>
<sequence>MPREAHSAAPAIAGPAFLADPIGTALFSLFGQRQQVSPPPPQMARLRAGALPLACPNRDGLMAARRSATFVRDGRHPSARCLLAGAHSAERNRPVPEVGGRCDRSRTWPRLRPGCSVAGALRTQHILECNTELTVTNNGPRLRLRLCDNC</sequence>
<dbReference type="RefSeq" id="XP_003658592.1">
    <property type="nucleotide sequence ID" value="XM_003658544.1"/>
</dbReference>
<keyword evidence="2" id="KW-1185">Reference proteome</keyword>
<dbReference type="HOGENOM" id="CLU_1741820_0_0_1"/>
<evidence type="ECO:0000313" key="1">
    <source>
        <dbReference type="EMBL" id="AEO53347.1"/>
    </source>
</evidence>
<dbReference type="EMBL" id="CP003002">
    <property type="protein sequence ID" value="AEO53347.1"/>
    <property type="molecule type" value="Genomic_DNA"/>
</dbReference>
<dbReference type="Proteomes" id="UP000007322">
    <property type="component" value="Chromosome 1"/>
</dbReference>
<dbReference type="InParanoid" id="G2Q1R3"/>
<dbReference type="AlphaFoldDB" id="G2Q1R3"/>
<reference evidence="1 2" key="1">
    <citation type="journal article" date="2011" name="Nat. Biotechnol.">
        <title>Comparative genomic analysis of the thermophilic biomass-degrading fungi Myceliophthora thermophila and Thielavia terrestris.</title>
        <authorList>
            <person name="Berka R.M."/>
            <person name="Grigoriev I.V."/>
            <person name="Otillar R."/>
            <person name="Salamov A."/>
            <person name="Grimwood J."/>
            <person name="Reid I."/>
            <person name="Ishmael N."/>
            <person name="John T."/>
            <person name="Darmond C."/>
            <person name="Moisan M.-C."/>
            <person name="Henrissat B."/>
            <person name="Coutinho P.M."/>
            <person name="Lombard V."/>
            <person name="Natvig D.O."/>
            <person name="Lindquist E."/>
            <person name="Schmutz J."/>
            <person name="Lucas S."/>
            <person name="Harris P."/>
            <person name="Powlowski J."/>
            <person name="Bellemare A."/>
            <person name="Taylor D."/>
            <person name="Butler G."/>
            <person name="de Vries R.P."/>
            <person name="Allijn I.E."/>
            <person name="van den Brink J."/>
            <person name="Ushinsky S."/>
            <person name="Storms R."/>
            <person name="Powell A.J."/>
            <person name="Paulsen I.T."/>
            <person name="Elbourne L.D.H."/>
            <person name="Baker S.E."/>
            <person name="Magnuson J."/>
            <person name="LaBoissiere S."/>
            <person name="Clutterbuck A.J."/>
            <person name="Martinez D."/>
            <person name="Wogulis M."/>
            <person name="de Leon A.L."/>
            <person name="Rey M.W."/>
            <person name="Tsang A."/>
        </authorList>
    </citation>
    <scope>NUCLEOTIDE SEQUENCE [LARGE SCALE GENOMIC DNA]</scope>
    <source>
        <strain evidence="2">ATCC 42464 / BCRC 31852 / DSM 1799</strain>
    </source>
</reference>
<protein>
    <submittedName>
        <fullName evidence="1">Uncharacterized protein</fullName>
    </submittedName>
</protein>
<dbReference type="KEGG" id="mtm:MYCTH_2122196"/>
<name>G2Q1R3_THET4</name>
<dbReference type="GeneID" id="11513001"/>
<proteinExistence type="predicted"/>
<gene>
    <name evidence="1" type="ORF">MYCTH_2122196</name>
</gene>
<organism evidence="1 2">
    <name type="scientific">Thermothelomyces thermophilus (strain ATCC 42464 / BCRC 31852 / DSM 1799)</name>
    <name type="common">Sporotrichum thermophile</name>
    <dbReference type="NCBI Taxonomy" id="573729"/>
    <lineage>
        <taxon>Eukaryota</taxon>
        <taxon>Fungi</taxon>
        <taxon>Dikarya</taxon>
        <taxon>Ascomycota</taxon>
        <taxon>Pezizomycotina</taxon>
        <taxon>Sordariomycetes</taxon>
        <taxon>Sordariomycetidae</taxon>
        <taxon>Sordariales</taxon>
        <taxon>Chaetomiaceae</taxon>
        <taxon>Thermothelomyces</taxon>
    </lineage>
</organism>